<accession>A0A653C7P6</accession>
<dbReference type="PROSITE" id="PS50853">
    <property type="entry name" value="FN3"/>
    <property type="match status" value="2"/>
</dbReference>
<dbReference type="PANTHER" id="PTHR44170:SF6">
    <property type="entry name" value="CONTACTIN"/>
    <property type="match status" value="1"/>
</dbReference>
<dbReference type="AlphaFoldDB" id="A0A653C7P6"/>
<dbReference type="OrthoDB" id="10253954at2759"/>
<evidence type="ECO:0000259" key="3">
    <source>
        <dbReference type="PROSITE" id="PS50853"/>
    </source>
</evidence>
<proteinExistence type="predicted"/>
<dbReference type="FunFam" id="2.60.40.10:FF:001219">
    <property type="entry name" value="tyrosine-protein phosphatase Lar isoform X1"/>
    <property type="match status" value="1"/>
</dbReference>
<dbReference type="CDD" id="cd00063">
    <property type="entry name" value="FN3"/>
    <property type="match status" value="2"/>
</dbReference>
<dbReference type="FunFam" id="2.60.40.10:FF:000551">
    <property type="entry name" value="Protogenin A"/>
    <property type="match status" value="1"/>
</dbReference>
<name>A0A653C7P6_CALMS</name>
<feature type="compositionally biased region" description="Basic and acidic residues" evidence="2">
    <location>
        <begin position="16"/>
        <end position="25"/>
    </location>
</feature>
<protein>
    <recommendedName>
        <fullName evidence="3">Fibronectin type-III domain-containing protein</fullName>
    </recommendedName>
</protein>
<sequence>MSKHSKVFPANEQPESDGHRRGHGDVAMETNDALWREHRQLRNCTGTIRTRKRSTNRRIPISESYTLTDSIRTLCTTFGWRPDRSEAKGLPPRLFRSERNIPGAPPANVIGEAVSPTAIRVSWDPPPANRSNGRIVYYKLQYVEADKSDSEAAVVKLNATQFDLDELKRWTTYRIWVLAGTSVGDGPTSYPITVRTHEDVPGDPQDVKVTPLNSTTIKVNWKPPQSRNRNGIILGYHVHVQETKEEGKSYLNEPMKFDVVGDSTLELNVSGLQPDTFYTIQVAALTRKGDGDRSAPVTVRTPGGVPNRPNLVLKTGVVKTFSNLWGAQRLSSAIWCQRSTAEGCCIKSYRINDLERGVEYEFRVAGQNHIGIGQEAIKYMHTLKVLQLDLPPTSEWPDHQVRYPVPQKIRS</sequence>
<dbReference type="InterPro" id="IPR003961">
    <property type="entry name" value="FN3_dom"/>
</dbReference>
<organism evidence="4 5">
    <name type="scientific">Callosobruchus maculatus</name>
    <name type="common">Southern cowpea weevil</name>
    <name type="synonym">Pulse bruchid</name>
    <dbReference type="NCBI Taxonomy" id="64391"/>
    <lineage>
        <taxon>Eukaryota</taxon>
        <taxon>Metazoa</taxon>
        <taxon>Ecdysozoa</taxon>
        <taxon>Arthropoda</taxon>
        <taxon>Hexapoda</taxon>
        <taxon>Insecta</taxon>
        <taxon>Pterygota</taxon>
        <taxon>Neoptera</taxon>
        <taxon>Endopterygota</taxon>
        <taxon>Coleoptera</taxon>
        <taxon>Polyphaga</taxon>
        <taxon>Cucujiformia</taxon>
        <taxon>Chrysomeloidea</taxon>
        <taxon>Chrysomelidae</taxon>
        <taxon>Bruchinae</taxon>
        <taxon>Bruchini</taxon>
        <taxon>Callosobruchus</taxon>
    </lineage>
</organism>
<dbReference type="SMART" id="SM00060">
    <property type="entry name" value="FN3"/>
    <property type="match status" value="3"/>
</dbReference>
<keyword evidence="5" id="KW-1185">Reference proteome</keyword>
<evidence type="ECO:0000256" key="2">
    <source>
        <dbReference type="SAM" id="MobiDB-lite"/>
    </source>
</evidence>
<dbReference type="Gene3D" id="2.60.40.10">
    <property type="entry name" value="Immunoglobulins"/>
    <property type="match status" value="2"/>
</dbReference>
<dbReference type="InterPro" id="IPR013783">
    <property type="entry name" value="Ig-like_fold"/>
</dbReference>
<evidence type="ECO:0000313" key="5">
    <source>
        <dbReference type="Proteomes" id="UP000410492"/>
    </source>
</evidence>
<dbReference type="SUPFAM" id="SSF49265">
    <property type="entry name" value="Fibronectin type III"/>
    <property type="match status" value="1"/>
</dbReference>
<evidence type="ECO:0000313" key="4">
    <source>
        <dbReference type="EMBL" id="VEN43928.1"/>
    </source>
</evidence>
<dbReference type="GO" id="GO:0098609">
    <property type="term" value="P:cell-cell adhesion"/>
    <property type="evidence" value="ECO:0007669"/>
    <property type="project" value="TreeGrafter"/>
</dbReference>
<evidence type="ECO:0000256" key="1">
    <source>
        <dbReference type="ARBA" id="ARBA00023157"/>
    </source>
</evidence>
<dbReference type="EMBL" id="CAACVG010007161">
    <property type="protein sequence ID" value="VEN43928.1"/>
    <property type="molecule type" value="Genomic_DNA"/>
</dbReference>
<dbReference type="Pfam" id="PF00041">
    <property type="entry name" value="fn3"/>
    <property type="match status" value="2"/>
</dbReference>
<dbReference type="PRINTS" id="PR00014">
    <property type="entry name" value="FNTYPEIII"/>
</dbReference>
<dbReference type="Proteomes" id="UP000410492">
    <property type="component" value="Unassembled WGS sequence"/>
</dbReference>
<feature type="domain" description="Fibronectin type-III" evidence="3">
    <location>
        <begin position="203"/>
        <end position="304"/>
    </location>
</feature>
<feature type="region of interest" description="Disordered" evidence="2">
    <location>
        <begin position="1"/>
        <end position="25"/>
    </location>
</feature>
<reference evidence="4 5" key="1">
    <citation type="submission" date="2019-01" db="EMBL/GenBank/DDBJ databases">
        <authorList>
            <person name="Sayadi A."/>
        </authorList>
    </citation>
    <scope>NUCLEOTIDE SEQUENCE [LARGE SCALE GENOMIC DNA]</scope>
</reference>
<keyword evidence="1" id="KW-1015">Disulfide bond</keyword>
<dbReference type="InterPro" id="IPR036116">
    <property type="entry name" value="FN3_sf"/>
</dbReference>
<dbReference type="PANTHER" id="PTHR44170">
    <property type="entry name" value="PROTEIN SIDEKICK"/>
    <property type="match status" value="1"/>
</dbReference>
<feature type="domain" description="Fibronectin type-III" evidence="3">
    <location>
        <begin position="105"/>
        <end position="199"/>
    </location>
</feature>
<gene>
    <name evidence="4" type="ORF">CALMAC_LOCUS6914</name>
</gene>
<dbReference type="GO" id="GO:0016020">
    <property type="term" value="C:membrane"/>
    <property type="evidence" value="ECO:0007669"/>
    <property type="project" value="UniProtKB-SubCell"/>
</dbReference>